<dbReference type="InterPro" id="IPR035500">
    <property type="entry name" value="NHR-like_dom_sf"/>
</dbReference>
<dbReference type="CDD" id="cd06931">
    <property type="entry name" value="NR_LBD_HNF4_like"/>
    <property type="match status" value="1"/>
</dbReference>
<dbReference type="GeneID" id="111250695"/>
<feature type="domain" description="Nuclear receptor" evidence="13">
    <location>
        <begin position="195"/>
        <end position="270"/>
    </location>
</feature>
<proteinExistence type="inferred from homology"/>
<feature type="compositionally biased region" description="Polar residues" evidence="12">
    <location>
        <begin position="582"/>
        <end position="597"/>
    </location>
</feature>
<evidence type="ECO:0000256" key="1">
    <source>
        <dbReference type="ARBA" id="ARBA00004123"/>
    </source>
</evidence>
<dbReference type="CTD" id="44544"/>
<dbReference type="GO" id="GO:0005634">
    <property type="term" value="C:nucleus"/>
    <property type="evidence" value="ECO:0007669"/>
    <property type="project" value="UniProtKB-SubCell"/>
</dbReference>
<evidence type="ECO:0000256" key="7">
    <source>
        <dbReference type="ARBA" id="ARBA00023125"/>
    </source>
</evidence>
<evidence type="ECO:0000256" key="2">
    <source>
        <dbReference type="ARBA" id="ARBA00006421"/>
    </source>
</evidence>
<dbReference type="PRINTS" id="PR00398">
    <property type="entry name" value="STRDHORMONER"/>
</dbReference>
<keyword evidence="4 11" id="KW-0863">Zinc-finger</keyword>
<organism evidence="15 16">
    <name type="scientific">Varroa destructor</name>
    <name type="common">Honeybee mite</name>
    <dbReference type="NCBI Taxonomy" id="109461"/>
    <lineage>
        <taxon>Eukaryota</taxon>
        <taxon>Metazoa</taxon>
        <taxon>Ecdysozoa</taxon>
        <taxon>Arthropoda</taxon>
        <taxon>Chelicerata</taxon>
        <taxon>Arachnida</taxon>
        <taxon>Acari</taxon>
        <taxon>Parasitiformes</taxon>
        <taxon>Mesostigmata</taxon>
        <taxon>Gamasina</taxon>
        <taxon>Dermanyssoidea</taxon>
        <taxon>Varroidae</taxon>
        <taxon>Varroa</taxon>
    </lineage>
</organism>
<dbReference type="CDD" id="cd06960">
    <property type="entry name" value="NR_DBD_HNF4A"/>
    <property type="match status" value="1"/>
</dbReference>
<evidence type="ECO:0000313" key="16">
    <source>
        <dbReference type="Proteomes" id="UP000594260"/>
    </source>
</evidence>
<comment type="subcellular location">
    <subcellularLocation>
        <location evidence="1 11">Nucleus</location>
    </subcellularLocation>
</comment>
<dbReference type="GO" id="GO:0008270">
    <property type="term" value="F:zinc ion binding"/>
    <property type="evidence" value="ECO:0007669"/>
    <property type="project" value="UniProtKB-KW"/>
</dbReference>
<keyword evidence="9 11" id="KW-0675">Receptor</keyword>
<feature type="region of interest" description="Disordered" evidence="12">
    <location>
        <begin position="582"/>
        <end position="604"/>
    </location>
</feature>
<dbReference type="Pfam" id="PF00104">
    <property type="entry name" value="Hormone_recep"/>
    <property type="match status" value="1"/>
</dbReference>
<evidence type="ECO:0000256" key="3">
    <source>
        <dbReference type="ARBA" id="ARBA00022723"/>
    </source>
</evidence>
<dbReference type="InterPro" id="IPR049635">
    <property type="entry name" value="HNF4_LBD"/>
</dbReference>
<feature type="domain" description="NR LBD" evidence="14">
    <location>
        <begin position="280"/>
        <end position="525"/>
    </location>
</feature>
<dbReference type="Pfam" id="PF00105">
    <property type="entry name" value="zf-C4"/>
    <property type="match status" value="1"/>
</dbReference>
<dbReference type="SUPFAM" id="SSF57716">
    <property type="entry name" value="Glucocorticoid receptor-like (DNA-binding domain)"/>
    <property type="match status" value="1"/>
</dbReference>
<dbReference type="AlphaFoldDB" id="A0A7M7K616"/>
<dbReference type="Gene3D" id="3.30.50.10">
    <property type="entry name" value="Erythroid Transcription Factor GATA-1, subunit A"/>
    <property type="match status" value="1"/>
</dbReference>
<comment type="similarity">
    <text evidence="2">Belongs to the nuclear hormone receptor family. NR2 subfamily.</text>
</comment>
<dbReference type="InterPro" id="IPR050274">
    <property type="entry name" value="Nuclear_hormone_rcpt_NR2"/>
</dbReference>
<dbReference type="PROSITE" id="PS51030">
    <property type="entry name" value="NUCLEAR_REC_DBD_2"/>
    <property type="match status" value="1"/>
</dbReference>
<dbReference type="SMART" id="SM00399">
    <property type="entry name" value="ZnF_C4"/>
    <property type="match status" value="1"/>
</dbReference>
<evidence type="ECO:0008006" key="17">
    <source>
        <dbReference type="Google" id="ProtNLM"/>
    </source>
</evidence>
<evidence type="ECO:0000259" key="14">
    <source>
        <dbReference type="PROSITE" id="PS51843"/>
    </source>
</evidence>
<dbReference type="PRINTS" id="PR00047">
    <property type="entry name" value="STROIDFINGER"/>
</dbReference>
<dbReference type="InterPro" id="IPR013088">
    <property type="entry name" value="Znf_NHR/GATA"/>
</dbReference>
<keyword evidence="16" id="KW-1185">Reference proteome</keyword>
<keyword evidence="7 11" id="KW-0238">DNA-binding</keyword>
<dbReference type="InterPro" id="IPR000536">
    <property type="entry name" value="Nucl_hrmn_rcpt_lig-bd"/>
</dbReference>
<protein>
    <recommendedName>
        <fullName evidence="17">Hepatocyte nuclear factor 4-gamma</fullName>
    </recommendedName>
</protein>
<keyword evidence="10 11" id="KW-0539">Nucleus</keyword>
<dbReference type="PRINTS" id="PR00545">
    <property type="entry name" value="RETINOIDXR"/>
</dbReference>
<dbReference type="FunFam" id="3.30.50.10:FF:000012">
    <property type="entry name" value="Hepatocyte nuclear factor 4, alpha"/>
    <property type="match status" value="1"/>
</dbReference>
<evidence type="ECO:0000256" key="8">
    <source>
        <dbReference type="ARBA" id="ARBA00023163"/>
    </source>
</evidence>
<dbReference type="FunFam" id="1.10.565.10:FF:000026">
    <property type="entry name" value="Hepatocyte nuclear factor 4"/>
    <property type="match status" value="1"/>
</dbReference>
<name>A0A7M7K616_VARDE</name>
<keyword evidence="6 11" id="KW-0805">Transcription regulation</keyword>
<keyword evidence="5 11" id="KW-0862">Zinc</keyword>
<dbReference type="InterPro" id="IPR001628">
    <property type="entry name" value="Znf_hrmn_rcpt"/>
</dbReference>
<dbReference type="InterPro" id="IPR000003">
    <property type="entry name" value="Retinoid-X_rcpt/HNF4"/>
</dbReference>
<evidence type="ECO:0000256" key="5">
    <source>
        <dbReference type="ARBA" id="ARBA00022833"/>
    </source>
</evidence>
<keyword evidence="3 11" id="KW-0479">Metal-binding</keyword>
<dbReference type="EnsemblMetazoa" id="XM_022806297">
    <property type="protein sequence ID" value="XP_022662032"/>
    <property type="gene ID" value="LOC111250695"/>
</dbReference>
<evidence type="ECO:0000256" key="4">
    <source>
        <dbReference type="ARBA" id="ARBA00022771"/>
    </source>
</evidence>
<evidence type="ECO:0000256" key="12">
    <source>
        <dbReference type="SAM" id="MobiDB-lite"/>
    </source>
</evidence>
<evidence type="ECO:0000313" key="15">
    <source>
        <dbReference type="EnsemblMetazoa" id="XP_022662032"/>
    </source>
</evidence>
<dbReference type="GO" id="GO:0000978">
    <property type="term" value="F:RNA polymerase II cis-regulatory region sequence-specific DNA binding"/>
    <property type="evidence" value="ECO:0007669"/>
    <property type="project" value="InterPro"/>
</dbReference>
<accession>A0A7M7K616</accession>
<dbReference type="PROSITE" id="PS00031">
    <property type="entry name" value="NUCLEAR_REC_DBD_1"/>
    <property type="match status" value="1"/>
</dbReference>
<dbReference type="RefSeq" id="XP_022662032.1">
    <property type="nucleotide sequence ID" value="XM_022806297.1"/>
</dbReference>
<dbReference type="InterPro" id="IPR049636">
    <property type="entry name" value="HNF4-like_DBD"/>
</dbReference>
<dbReference type="Gene3D" id="1.10.565.10">
    <property type="entry name" value="Retinoid X Receptor"/>
    <property type="match status" value="1"/>
</dbReference>
<dbReference type="Proteomes" id="UP000594260">
    <property type="component" value="Unplaced"/>
</dbReference>
<evidence type="ECO:0000259" key="13">
    <source>
        <dbReference type="PROSITE" id="PS51030"/>
    </source>
</evidence>
<evidence type="ECO:0000256" key="9">
    <source>
        <dbReference type="ARBA" id="ARBA00023170"/>
    </source>
</evidence>
<dbReference type="PROSITE" id="PS51843">
    <property type="entry name" value="NR_LBD"/>
    <property type="match status" value="1"/>
</dbReference>
<reference evidence="15" key="1">
    <citation type="submission" date="2021-01" db="UniProtKB">
        <authorList>
            <consortium name="EnsemblMetazoa"/>
        </authorList>
    </citation>
    <scope>IDENTIFICATION</scope>
</reference>
<evidence type="ECO:0000256" key="10">
    <source>
        <dbReference type="ARBA" id="ARBA00023242"/>
    </source>
</evidence>
<evidence type="ECO:0000256" key="11">
    <source>
        <dbReference type="RuleBase" id="RU004334"/>
    </source>
</evidence>
<dbReference type="SMART" id="SM00430">
    <property type="entry name" value="HOLI"/>
    <property type="match status" value="1"/>
</dbReference>
<keyword evidence="8 11" id="KW-0804">Transcription</keyword>
<dbReference type="SUPFAM" id="SSF48508">
    <property type="entry name" value="Nuclear receptor ligand-binding domain"/>
    <property type="match status" value="1"/>
</dbReference>
<evidence type="ECO:0000256" key="6">
    <source>
        <dbReference type="ARBA" id="ARBA00023015"/>
    </source>
</evidence>
<dbReference type="InterPro" id="IPR001723">
    <property type="entry name" value="Nuclear_hrmn_rcpt"/>
</dbReference>
<sequence>MKQQSAGRWKAIRSIRTCVVQPSPLGCDILGQTMSGNDYVSLGDHHRIWAPRQQSTAEPGIWTIPAEDIRARKAVAARSIGITKDPLESVMQALKMRQTNEYQIMESSPEHSTSCDEEDVRSSVDFYPGRIETAEERAQLLDDVIDVCAAHAEAEQLAAATYGVANNPISTSGSPVSAQSVTGTSGSVPTAHGGSSYCAICGDRATGKHYGASSCDGCKGFFRRSVRKNHVYSCRFDRNCVVDKDKRNQCRYCRLKKCFRAGMRKEAVQNERDRISCRRQSYEDTQALANQGLLTLQSLVHADVFSRSQQTPGGGYGDSEQHNMQTKKIAKLEDICNSMKQQLLGLVDWAKSLPCFLELQLDDQVALLRAHAGEHLVLGVARRSLPVKDVLLLGNDFLMPRNAMQDAELSVISERIIDELIHPMREIRVDDTEFACLKAIVFFDPNARGLHEPNKIKALRYQVQTALEDYTNDRQYESRGRLVQMVLLLPTLQSVTWQMIEMIQMAKSVGKTRVDSLLQEMLLGGMVGPTTYHYQEDSTNTAAGNSATGGNANGYGPPLDPCMSSPHIAQTMSQHMQQSGLQVSPMDTSGAGTSVGPQQAAAEC</sequence>
<dbReference type="PANTHER" id="PTHR24083">
    <property type="entry name" value="NUCLEAR HORMONE RECEPTOR"/>
    <property type="match status" value="1"/>
</dbReference>
<dbReference type="GO" id="GO:0003707">
    <property type="term" value="F:nuclear steroid receptor activity"/>
    <property type="evidence" value="ECO:0007669"/>
    <property type="project" value="InterPro"/>
</dbReference>